<dbReference type="SMART" id="SM00066">
    <property type="entry name" value="GAL4"/>
    <property type="match status" value="1"/>
</dbReference>
<evidence type="ECO:0000256" key="5">
    <source>
        <dbReference type="ARBA" id="ARBA00023125"/>
    </source>
</evidence>
<keyword evidence="5" id="KW-0238">DNA-binding</keyword>
<evidence type="ECO:0000256" key="7">
    <source>
        <dbReference type="ARBA" id="ARBA00023242"/>
    </source>
</evidence>
<dbReference type="PROSITE" id="PS00463">
    <property type="entry name" value="ZN2_CY6_FUNGAL_1"/>
    <property type="match status" value="1"/>
</dbReference>
<dbReference type="PANTHER" id="PTHR47782">
    <property type="entry name" value="ZN(II)2CYS6 TRANSCRIPTION FACTOR (EUROFUNG)-RELATED"/>
    <property type="match status" value="1"/>
</dbReference>
<keyword evidence="2" id="KW-0479">Metal-binding</keyword>
<protein>
    <recommendedName>
        <fullName evidence="10">Zn(2)-C6 fungal-type domain-containing protein</fullName>
    </recommendedName>
</protein>
<dbReference type="Pfam" id="PF04082">
    <property type="entry name" value="Fungal_trans"/>
    <property type="match status" value="1"/>
</dbReference>
<dbReference type="CDD" id="cd12148">
    <property type="entry name" value="fungal_TF_MHR"/>
    <property type="match status" value="1"/>
</dbReference>
<dbReference type="GO" id="GO:0043565">
    <property type="term" value="F:sequence-specific DNA binding"/>
    <property type="evidence" value="ECO:0007669"/>
    <property type="project" value="TreeGrafter"/>
</dbReference>
<dbReference type="OrthoDB" id="2399539at2759"/>
<dbReference type="Pfam" id="PF00172">
    <property type="entry name" value="Zn_clus"/>
    <property type="match status" value="1"/>
</dbReference>
<dbReference type="GO" id="GO:0008270">
    <property type="term" value="F:zinc ion binding"/>
    <property type="evidence" value="ECO:0007669"/>
    <property type="project" value="InterPro"/>
</dbReference>
<dbReference type="AlphaFoldDB" id="A0A6A5X804"/>
<dbReference type="InterPro" id="IPR052202">
    <property type="entry name" value="Yeast_MetPath_Reg"/>
</dbReference>
<feature type="compositionally biased region" description="Polar residues" evidence="8">
    <location>
        <begin position="194"/>
        <end position="211"/>
    </location>
</feature>
<keyword evidence="9" id="KW-0472">Membrane</keyword>
<keyword evidence="9" id="KW-0812">Transmembrane</keyword>
<feature type="domain" description="Zn(2)-C6 fungal-type" evidence="10">
    <location>
        <begin position="27"/>
        <end position="57"/>
    </location>
</feature>
<reference evidence="11" key="1">
    <citation type="journal article" date="2020" name="Stud. Mycol.">
        <title>101 Dothideomycetes genomes: a test case for predicting lifestyles and emergence of pathogens.</title>
        <authorList>
            <person name="Haridas S."/>
            <person name="Albert R."/>
            <person name="Binder M."/>
            <person name="Bloem J."/>
            <person name="Labutti K."/>
            <person name="Salamov A."/>
            <person name="Andreopoulos B."/>
            <person name="Baker S."/>
            <person name="Barry K."/>
            <person name="Bills G."/>
            <person name="Bluhm B."/>
            <person name="Cannon C."/>
            <person name="Castanera R."/>
            <person name="Culley D."/>
            <person name="Daum C."/>
            <person name="Ezra D."/>
            <person name="Gonzalez J."/>
            <person name="Henrissat B."/>
            <person name="Kuo A."/>
            <person name="Liang C."/>
            <person name="Lipzen A."/>
            <person name="Lutzoni F."/>
            <person name="Magnuson J."/>
            <person name="Mondo S."/>
            <person name="Nolan M."/>
            <person name="Ohm R."/>
            <person name="Pangilinan J."/>
            <person name="Park H.-J."/>
            <person name="Ramirez L."/>
            <person name="Alfaro M."/>
            <person name="Sun H."/>
            <person name="Tritt A."/>
            <person name="Yoshinaga Y."/>
            <person name="Zwiers L.-H."/>
            <person name="Turgeon B."/>
            <person name="Goodwin S."/>
            <person name="Spatafora J."/>
            <person name="Crous P."/>
            <person name="Grigoriev I."/>
        </authorList>
    </citation>
    <scope>NUCLEOTIDE SEQUENCE</scope>
    <source>
        <strain evidence="11">CBS 175.79</strain>
    </source>
</reference>
<dbReference type="GO" id="GO:0005634">
    <property type="term" value="C:nucleus"/>
    <property type="evidence" value="ECO:0007669"/>
    <property type="project" value="UniProtKB-SubCell"/>
</dbReference>
<dbReference type="PROSITE" id="PS50048">
    <property type="entry name" value="ZN2_CY6_FUNGAL_2"/>
    <property type="match status" value="1"/>
</dbReference>
<dbReference type="GeneID" id="54289940"/>
<evidence type="ECO:0000259" key="10">
    <source>
        <dbReference type="PROSITE" id="PS50048"/>
    </source>
</evidence>
<keyword evidence="9" id="KW-1133">Transmembrane helix</keyword>
<gene>
    <name evidence="11" type="ORF">BU24DRAFT_468668</name>
</gene>
<dbReference type="GO" id="GO:0006351">
    <property type="term" value="P:DNA-templated transcription"/>
    <property type="evidence" value="ECO:0007669"/>
    <property type="project" value="InterPro"/>
</dbReference>
<evidence type="ECO:0000256" key="2">
    <source>
        <dbReference type="ARBA" id="ARBA00022723"/>
    </source>
</evidence>
<evidence type="ECO:0000256" key="3">
    <source>
        <dbReference type="ARBA" id="ARBA00022833"/>
    </source>
</evidence>
<keyword evidence="12" id="KW-1185">Reference proteome</keyword>
<dbReference type="InterPro" id="IPR007219">
    <property type="entry name" value="XnlR_reg_dom"/>
</dbReference>
<dbReference type="GO" id="GO:0000981">
    <property type="term" value="F:DNA-binding transcription factor activity, RNA polymerase II-specific"/>
    <property type="evidence" value="ECO:0007669"/>
    <property type="project" value="InterPro"/>
</dbReference>
<dbReference type="SMART" id="SM00906">
    <property type="entry name" value="Fungal_trans"/>
    <property type="match status" value="1"/>
</dbReference>
<dbReference type="PANTHER" id="PTHR47782:SF12">
    <property type="entry name" value="ZN(II)2CYS6 TRANSCRIPTION FACTOR (EUROFUNG)"/>
    <property type="match status" value="1"/>
</dbReference>
<dbReference type="Proteomes" id="UP000799778">
    <property type="component" value="Unassembled WGS sequence"/>
</dbReference>
<keyword evidence="3" id="KW-0862">Zinc</keyword>
<dbReference type="EMBL" id="ML978081">
    <property type="protein sequence ID" value="KAF2008884.1"/>
    <property type="molecule type" value="Genomic_DNA"/>
</dbReference>
<organism evidence="11 12">
    <name type="scientific">Aaosphaeria arxii CBS 175.79</name>
    <dbReference type="NCBI Taxonomy" id="1450172"/>
    <lineage>
        <taxon>Eukaryota</taxon>
        <taxon>Fungi</taxon>
        <taxon>Dikarya</taxon>
        <taxon>Ascomycota</taxon>
        <taxon>Pezizomycotina</taxon>
        <taxon>Dothideomycetes</taxon>
        <taxon>Pleosporomycetidae</taxon>
        <taxon>Pleosporales</taxon>
        <taxon>Pleosporales incertae sedis</taxon>
        <taxon>Aaosphaeria</taxon>
    </lineage>
</organism>
<evidence type="ECO:0000256" key="9">
    <source>
        <dbReference type="SAM" id="Phobius"/>
    </source>
</evidence>
<dbReference type="GO" id="GO:0045944">
    <property type="term" value="P:positive regulation of transcription by RNA polymerase II"/>
    <property type="evidence" value="ECO:0007669"/>
    <property type="project" value="TreeGrafter"/>
</dbReference>
<evidence type="ECO:0000256" key="1">
    <source>
        <dbReference type="ARBA" id="ARBA00004123"/>
    </source>
</evidence>
<feature type="region of interest" description="Disordered" evidence="8">
    <location>
        <begin position="189"/>
        <end position="211"/>
    </location>
</feature>
<evidence type="ECO:0000256" key="8">
    <source>
        <dbReference type="SAM" id="MobiDB-lite"/>
    </source>
</evidence>
<evidence type="ECO:0000313" key="11">
    <source>
        <dbReference type="EMBL" id="KAF2008884.1"/>
    </source>
</evidence>
<comment type="subcellular location">
    <subcellularLocation>
        <location evidence="1">Nucleus</location>
    </subcellularLocation>
</comment>
<evidence type="ECO:0000256" key="4">
    <source>
        <dbReference type="ARBA" id="ARBA00023015"/>
    </source>
</evidence>
<dbReference type="Gene3D" id="4.10.240.10">
    <property type="entry name" value="Zn(2)-C6 fungal-type DNA-binding domain"/>
    <property type="match status" value="1"/>
</dbReference>
<feature type="transmembrane region" description="Helical" evidence="9">
    <location>
        <begin position="585"/>
        <end position="605"/>
    </location>
</feature>
<dbReference type="RefSeq" id="XP_033377223.1">
    <property type="nucleotide sequence ID" value="XM_033532543.1"/>
</dbReference>
<dbReference type="SUPFAM" id="SSF57701">
    <property type="entry name" value="Zn2/Cys6 DNA-binding domain"/>
    <property type="match status" value="1"/>
</dbReference>
<proteinExistence type="predicted"/>
<evidence type="ECO:0000313" key="12">
    <source>
        <dbReference type="Proteomes" id="UP000799778"/>
    </source>
</evidence>
<name>A0A6A5X804_9PLEO</name>
<keyword evidence="7" id="KW-0539">Nucleus</keyword>
<sequence>MASSMSNNERDVPTAKRMRVGERTMLACNNCKQRKLKCDAQIPICKNCAKAERECLVEDPATGLHRPRDYIRSLETQSKFLEERVSYLESVLKETRPDVALDHLDSDIAVPNLENSPVASVGNHRMQAIESENPRTGHARPDAGAQGADGLSDEVALLCLGAAGREPQYFGPSSALSFSRIASSVMGLPRQKRATSSQPSISNDRPSNVRQLETVERSRDRLLQVFPSPHKMSLLSQAYFENIHLQYPFLHRQTILSMEKHWRDSHARGDLSQVEDVSVFFLLMVYAIGSLALGKHEVDNAEACYTAALEFIVPILEMDSLQSIQAILCCAVYSIRSPIGDSLWKLSGMAIRHCVELGYHRSTKKYRPTADALTREMSKRCFWVAYDIDRVASFILGRPVGIADSSIDVELPADIDDEHITSGGLTSEPRNKNTDPPTCMTLALHAIRLRQLWSKFSDVIYANLFHPNIDARTQQVGASIESLRQDLEEWKALIPSVTGDCPHGKTLSVFASRNWFSLAYDYSILLLYRHYIVDSRGWYQGSFSPSQVGIMDARDRAFEVCTDHARNICLMYRHLYQTEGASVQFTWGSLHILFMAGLTYLYCIWRSPCVRQRTKPNAVMNTSMACTTVLIIIADRWPSAIPYRDIFETLSERTVSMICEEQANQHTGGTIFSGADGVGATEVPPAMNQHARNGLDNITGTENIFDNFGVGNGMMPAQEWITALDDIEAPGDSQWLAQELFQGLVGDSSFTM</sequence>
<keyword evidence="6" id="KW-0804">Transcription</keyword>
<dbReference type="InterPro" id="IPR001138">
    <property type="entry name" value="Zn2Cys6_DnaBD"/>
</dbReference>
<dbReference type="InterPro" id="IPR036864">
    <property type="entry name" value="Zn2-C6_fun-type_DNA-bd_sf"/>
</dbReference>
<evidence type="ECO:0000256" key="6">
    <source>
        <dbReference type="ARBA" id="ARBA00023163"/>
    </source>
</evidence>
<accession>A0A6A5X804</accession>
<keyword evidence="4" id="KW-0805">Transcription regulation</keyword>
<dbReference type="CDD" id="cd00067">
    <property type="entry name" value="GAL4"/>
    <property type="match status" value="1"/>
</dbReference>